<keyword evidence="4" id="KW-1185">Reference proteome</keyword>
<name>A0A1I4E7G3_9RHOB</name>
<accession>A0A1I4E7G3</accession>
<evidence type="ECO:0000313" key="3">
    <source>
        <dbReference type="EMBL" id="SFL01748.1"/>
    </source>
</evidence>
<dbReference type="Proteomes" id="UP000199550">
    <property type="component" value="Unassembled WGS sequence"/>
</dbReference>
<dbReference type="InterPro" id="IPR018704">
    <property type="entry name" value="SecYEG/CpoB_TPR"/>
</dbReference>
<evidence type="ECO:0000256" key="1">
    <source>
        <dbReference type="SAM" id="Phobius"/>
    </source>
</evidence>
<dbReference type="AlphaFoldDB" id="A0A1I4E7G3"/>
<dbReference type="RefSeq" id="WP_090187418.1">
    <property type="nucleotide sequence ID" value="NZ_FOTF01000006.1"/>
</dbReference>
<evidence type="ECO:0000259" key="2">
    <source>
        <dbReference type="Pfam" id="PF09976"/>
    </source>
</evidence>
<dbReference type="Pfam" id="PF09976">
    <property type="entry name" value="TPR_21"/>
    <property type="match status" value="1"/>
</dbReference>
<proteinExistence type="predicted"/>
<protein>
    <recommendedName>
        <fullName evidence="2">Ancillary SecYEG translocon subunit/Cell division coordinator CpoB TPR domain-containing protein</fullName>
    </recommendedName>
</protein>
<keyword evidence="1" id="KW-0812">Transmembrane</keyword>
<feature type="transmembrane region" description="Helical" evidence="1">
    <location>
        <begin position="27"/>
        <end position="45"/>
    </location>
</feature>
<gene>
    <name evidence="3" type="ORF">SAMN04488004_10680</name>
</gene>
<organism evidence="3 4">
    <name type="scientific">Loktanella salsilacus</name>
    <dbReference type="NCBI Taxonomy" id="195913"/>
    <lineage>
        <taxon>Bacteria</taxon>
        <taxon>Pseudomonadati</taxon>
        <taxon>Pseudomonadota</taxon>
        <taxon>Alphaproteobacteria</taxon>
        <taxon>Rhodobacterales</taxon>
        <taxon>Roseobacteraceae</taxon>
        <taxon>Loktanella</taxon>
    </lineage>
</organism>
<reference evidence="3 4" key="1">
    <citation type="submission" date="2016-10" db="EMBL/GenBank/DDBJ databases">
        <authorList>
            <person name="de Groot N.N."/>
        </authorList>
    </citation>
    <scope>NUCLEOTIDE SEQUENCE [LARGE SCALE GENOMIC DNA]</scope>
    <source>
        <strain evidence="3 4">DSM 16199</strain>
    </source>
</reference>
<dbReference type="STRING" id="195913.SAMN04488004_10680"/>
<dbReference type="EMBL" id="FOTF01000006">
    <property type="protein sequence ID" value="SFL01748.1"/>
    <property type="molecule type" value="Genomic_DNA"/>
</dbReference>
<sequence>MSDSDSFINEVSEEVRRDRLFGLMKRYGWIAIVIVVLLVGGAAWTEYSRARDAAQAEAAGDALLDALSNSDPEARAAALDGLSPDGGAGAVSLLIAAAAQEEAGDLDTAVASLDALAARTDVPAIYRDLASFKAAMLDAGTDPAARRTRLEALANPGKPFALLAQEQLALADLAAGERDAAITRLNAIIQDAGVSQGLRDRVQTLMVSLGAPLPDALPSGDAAAVAAPDATSTNP</sequence>
<evidence type="ECO:0000313" key="4">
    <source>
        <dbReference type="Proteomes" id="UP000199550"/>
    </source>
</evidence>
<keyword evidence="1" id="KW-0472">Membrane</keyword>
<dbReference type="OrthoDB" id="7173339at2"/>
<feature type="domain" description="Ancillary SecYEG translocon subunit/Cell division coordinator CpoB TPR" evidence="2">
    <location>
        <begin position="29"/>
        <end position="136"/>
    </location>
</feature>
<keyword evidence="1" id="KW-1133">Transmembrane helix</keyword>